<accession>A0A4D8R0D2</accession>
<name>A0A4D8R0D2_AZOBR</name>
<reference evidence="1 2" key="1">
    <citation type="submission" date="2018-09" db="EMBL/GenBank/DDBJ databases">
        <title>Whole genome based analysis of evolution and adaptive divergence in Indian and Brazilian strains of Azospirillum brasilense.</title>
        <authorList>
            <person name="Singh C."/>
            <person name="Tripathi A.K."/>
        </authorList>
    </citation>
    <scope>NUCLEOTIDE SEQUENCE [LARGE SCALE GENOMIC DNA]</scope>
    <source>
        <strain evidence="1 2">MTCC4039</strain>
    </source>
</reference>
<sequence>MGARITNVLITFDTESILNDYKNLSRDPKNPTPISAKYIYMVTNGANAISGQAGGELNLKASVNDVIRWREATLTLSSDDSALMYAFVPTGGANLISPPQALLSTVTVPVPNPSNLTTPNFETIKDFFWNSIALDTGRVTYHFHFMITDRYGQVKGYCKWDPYITISN</sequence>
<organism evidence="1 2">
    <name type="scientific">Azospirillum brasilense</name>
    <dbReference type="NCBI Taxonomy" id="192"/>
    <lineage>
        <taxon>Bacteria</taxon>
        <taxon>Pseudomonadati</taxon>
        <taxon>Pseudomonadota</taxon>
        <taxon>Alphaproteobacteria</taxon>
        <taxon>Rhodospirillales</taxon>
        <taxon>Azospirillaceae</taxon>
        <taxon>Azospirillum</taxon>
    </lineage>
</organism>
<gene>
    <name evidence="1" type="ORF">D3869_02225</name>
</gene>
<dbReference type="InterPro" id="IPR038712">
    <property type="entry name" value="PixA-like_sf"/>
</dbReference>
<proteinExistence type="predicted"/>
<dbReference type="AlphaFoldDB" id="A0A4D8R0D2"/>
<dbReference type="Pfam" id="PF12306">
    <property type="entry name" value="PixA"/>
    <property type="match status" value="1"/>
</dbReference>
<evidence type="ECO:0000313" key="2">
    <source>
        <dbReference type="Proteomes" id="UP000298693"/>
    </source>
</evidence>
<evidence type="ECO:0000313" key="1">
    <source>
        <dbReference type="EMBL" id="QCO14143.1"/>
    </source>
</evidence>
<protein>
    <submittedName>
        <fullName evidence="1">Inclusion body protein</fullName>
    </submittedName>
</protein>
<dbReference type="Gene3D" id="2.60.40.3910">
    <property type="entry name" value="Inclusion body protein"/>
    <property type="match status" value="1"/>
</dbReference>
<dbReference type="Proteomes" id="UP000298693">
    <property type="component" value="Chromosome"/>
</dbReference>
<dbReference type="EMBL" id="CP032345">
    <property type="protein sequence ID" value="QCO14143.1"/>
    <property type="molecule type" value="Genomic_DNA"/>
</dbReference>
<dbReference type="InterPro" id="IPR021087">
    <property type="entry name" value="Uncharacterised_PixA/AidA"/>
</dbReference>